<dbReference type="Proteomes" id="UP000280696">
    <property type="component" value="Unassembled WGS sequence"/>
</dbReference>
<dbReference type="InterPro" id="IPR011990">
    <property type="entry name" value="TPR-like_helical_dom_sf"/>
</dbReference>
<dbReference type="Pfam" id="PF07720">
    <property type="entry name" value="TPR_3"/>
    <property type="match status" value="1"/>
</dbReference>
<feature type="repeat" description="TPR" evidence="3">
    <location>
        <begin position="50"/>
        <end position="83"/>
    </location>
</feature>
<dbReference type="SUPFAM" id="SSF48452">
    <property type="entry name" value="TPR-like"/>
    <property type="match status" value="1"/>
</dbReference>
<evidence type="ECO:0000313" key="4">
    <source>
        <dbReference type="EMBL" id="RKI89767.1"/>
    </source>
</evidence>
<dbReference type="AlphaFoldDB" id="A0A3A9AEE7"/>
<reference evidence="4 5" key="1">
    <citation type="submission" date="2018-09" db="EMBL/GenBank/DDBJ databases">
        <title>Murine metabolic-syndrome-specific gut microbial biobank.</title>
        <authorList>
            <person name="Liu C."/>
        </authorList>
    </citation>
    <scope>NUCLEOTIDE SEQUENCE [LARGE SCALE GENOMIC DNA]</scope>
    <source>
        <strain evidence="4 5">0.1xD8-82</strain>
    </source>
</reference>
<keyword evidence="1" id="KW-0677">Repeat</keyword>
<dbReference type="InterPro" id="IPR011716">
    <property type="entry name" value="TPR-3"/>
</dbReference>
<dbReference type="Pfam" id="PF13424">
    <property type="entry name" value="TPR_12"/>
    <property type="match status" value="1"/>
</dbReference>
<evidence type="ECO:0000313" key="5">
    <source>
        <dbReference type="Proteomes" id="UP000280696"/>
    </source>
</evidence>
<dbReference type="PANTHER" id="PTHR45641:SF1">
    <property type="entry name" value="AAA+ ATPASE DOMAIN-CONTAINING PROTEIN"/>
    <property type="match status" value="1"/>
</dbReference>
<dbReference type="PROSITE" id="PS50005">
    <property type="entry name" value="TPR"/>
    <property type="match status" value="1"/>
</dbReference>
<dbReference type="PANTHER" id="PTHR45641">
    <property type="entry name" value="TETRATRICOPEPTIDE REPEAT PROTEIN (AFU_ORTHOLOGUE AFUA_6G03870)"/>
    <property type="match status" value="1"/>
</dbReference>
<evidence type="ECO:0000256" key="2">
    <source>
        <dbReference type="ARBA" id="ARBA00022803"/>
    </source>
</evidence>
<evidence type="ECO:0000256" key="1">
    <source>
        <dbReference type="ARBA" id="ARBA00022737"/>
    </source>
</evidence>
<gene>
    <name evidence="4" type="ORF">D7V94_16400</name>
</gene>
<evidence type="ECO:0000256" key="3">
    <source>
        <dbReference type="PROSITE-ProRule" id="PRU00339"/>
    </source>
</evidence>
<keyword evidence="2 3" id="KW-0802">TPR repeat</keyword>
<dbReference type="SMART" id="SM00028">
    <property type="entry name" value="TPR"/>
    <property type="match status" value="2"/>
</dbReference>
<accession>A0A3A9AEE7</accession>
<protein>
    <submittedName>
        <fullName evidence="4">Tetratricopeptide repeat protein</fullName>
    </submittedName>
</protein>
<sequence length="167" mass="19892">MAHGQHGPKRSVDQYPHIEDVLRFEALQMLYENSLKMKIILYGENNLSVANSYGLQAQMYYMQNKYEKAEELYEKCLAIEEKILPKNHLSIVETYSKLAFTCYDQNKYQKALVYYFKVYSIFAQTFGFDNPSTSLIYEFVKITYFECNPQGNFEQWLEEQMKEWQGQ</sequence>
<organism evidence="4 5">
    <name type="scientific">Parablautia intestinalis</name>
    <dbReference type="NCBI Taxonomy" id="2320100"/>
    <lineage>
        <taxon>Bacteria</taxon>
        <taxon>Bacillati</taxon>
        <taxon>Bacillota</taxon>
        <taxon>Clostridia</taxon>
        <taxon>Lachnospirales</taxon>
        <taxon>Lachnospiraceae</taxon>
        <taxon>Parablautia</taxon>
    </lineage>
</organism>
<dbReference type="Gene3D" id="1.25.40.10">
    <property type="entry name" value="Tetratricopeptide repeat domain"/>
    <property type="match status" value="1"/>
</dbReference>
<comment type="caution">
    <text evidence="4">The sequence shown here is derived from an EMBL/GenBank/DDBJ whole genome shotgun (WGS) entry which is preliminary data.</text>
</comment>
<keyword evidence="5" id="KW-1185">Reference proteome</keyword>
<dbReference type="InterPro" id="IPR019734">
    <property type="entry name" value="TPR_rpt"/>
</dbReference>
<dbReference type="EMBL" id="RAYQ01000019">
    <property type="protein sequence ID" value="RKI89767.1"/>
    <property type="molecule type" value="Genomic_DNA"/>
</dbReference>
<name>A0A3A9AEE7_9FIRM</name>
<dbReference type="OrthoDB" id="9816462at2"/>
<dbReference type="RefSeq" id="WP_120471416.1">
    <property type="nucleotide sequence ID" value="NZ_RAYQ01000019.1"/>
</dbReference>
<proteinExistence type="predicted"/>